<keyword evidence="1" id="KW-0479">Metal-binding</keyword>
<gene>
    <name evidence="3" type="ORF">F7725_024654</name>
</gene>
<organism evidence="3 4">
    <name type="scientific">Dissostichus mawsoni</name>
    <name type="common">Antarctic cod</name>
    <dbReference type="NCBI Taxonomy" id="36200"/>
    <lineage>
        <taxon>Eukaryota</taxon>
        <taxon>Metazoa</taxon>
        <taxon>Chordata</taxon>
        <taxon>Craniata</taxon>
        <taxon>Vertebrata</taxon>
        <taxon>Euteleostomi</taxon>
        <taxon>Actinopterygii</taxon>
        <taxon>Neopterygii</taxon>
        <taxon>Teleostei</taxon>
        <taxon>Neoteleostei</taxon>
        <taxon>Acanthomorphata</taxon>
        <taxon>Eupercaria</taxon>
        <taxon>Perciformes</taxon>
        <taxon>Notothenioidei</taxon>
        <taxon>Nototheniidae</taxon>
        <taxon>Dissostichus</taxon>
    </lineage>
</organism>
<evidence type="ECO:0000256" key="1">
    <source>
        <dbReference type="PROSITE-ProRule" id="PRU00042"/>
    </source>
</evidence>
<evidence type="ECO:0000313" key="3">
    <source>
        <dbReference type="EMBL" id="KAF3833450.1"/>
    </source>
</evidence>
<feature type="domain" description="C2H2-type" evidence="2">
    <location>
        <begin position="215"/>
        <end position="245"/>
    </location>
</feature>
<dbReference type="AlphaFoldDB" id="A0A7J5X8X3"/>
<evidence type="ECO:0000259" key="2">
    <source>
        <dbReference type="PROSITE" id="PS50157"/>
    </source>
</evidence>
<dbReference type="PROSITE" id="PS50157">
    <property type="entry name" value="ZINC_FINGER_C2H2_2"/>
    <property type="match status" value="1"/>
</dbReference>
<dbReference type="EMBL" id="JAAKFY010000026">
    <property type="protein sequence ID" value="KAF3833450.1"/>
    <property type="molecule type" value="Genomic_DNA"/>
</dbReference>
<keyword evidence="1" id="KW-0863">Zinc-finger</keyword>
<dbReference type="Proteomes" id="UP000518266">
    <property type="component" value="Unassembled WGS sequence"/>
</dbReference>
<reference evidence="3 4" key="1">
    <citation type="submission" date="2020-03" db="EMBL/GenBank/DDBJ databases">
        <title>Dissostichus mawsoni Genome sequencing and assembly.</title>
        <authorList>
            <person name="Park H."/>
        </authorList>
    </citation>
    <scope>NUCLEOTIDE SEQUENCE [LARGE SCALE GENOMIC DNA]</scope>
    <source>
        <strain evidence="3">DM0001</strain>
        <tissue evidence="3">Muscle</tissue>
    </source>
</reference>
<protein>
    <recommendedName>
        <fullName evidence="2">C2H2-type domain-containing protein</fullName>
    </recommendedName>
</protein>
<keyword evidence="4" id="KW-1185">Reference proteome</keyword>
<comment type="caution">
    <text evidence="3">The sequence shown here is derived from an EMBL/GenBank/DDBJ whole genome shotgun (WGS) entry which is preliminary data.</text>
</comment>
<name>A0A7J5X8X3_DISMA</name>
<dbReference type="GO" id="GO:0008270">
    <property type="term" value="F:zinc ion binding"/>
    <property type="evidence" value="ECO:0007669"/>
    <property type="project" value="UniProtKB-KW"/>
</dbReference>
<dbReference type="InterPro" id="IPR013087">
    <property type="entry name" value="Znf_C2H2_type"/>
</dbReference>
<accession>A0A7J5X8X3</accession>
<evidence type="ECO:0000313" key="4">
    <source>
        <dbReference type="Proteomes" id="UP000518266"/>
    </source>
</evidence>
<proteinExistence type="predicted"/>
<sequence length="254" mass="29248">MSELHSMSLASSFRVSGSERGHRGSLDMVKLLTECQHVLSVSGSCSVLSESSRDVAVKLCRGTHSMYFSKSRGTHIMYFSKSRGTHSMYFSTHIMYFSKSRGTHSMYFSKSRGTHIMYFSKSRGTPACTLVRVEVLTSCTLVRVEVLTACTLPHMLLDYLQRNTAVYIAQGQLWRMRRGSNVIVTRAFCGEEGQETLKNQWQRPERHPNEYDYMWKCKDCAAEETSRFQLLKHYRLKHGHFGRRHPYQDTLKTG</sequence>
<keyword evidence="1" id="KW-0862">Zinc</keyword>